<sequence length="315" mass="34093">MTSSAGAETPVATATEEPPPPARRRRRRGPDLLPYVLVAPVAAFIVCLAIVPAVFTVVKSFYRVDELDPPERFVGFGNFTSLFHDSAVVSSTENTLLYVLVGVALSTVLGIAMAVTLQRPFRGRSMVIAVLILPWALPGIVEGILWTGIFDPNAGLLNSVLTSLHLTSDYHVLLGQDRLLTIALIELVQVWQITPLSALLVLAALQLIPGELYEAAEIDGASPWKSFLRITLPLARPGVAVAMVQAVIATLNVFDQPYVLNGAASTGASLTMQTYFISFENLDFGTGYALSLLITLVTLLFSVLVVRFVYRRVEL</sequence>
<evidence type="ECO:0000256" key="5">
    <source>
        <dbReference type="ARBA" id="ARBA00022989"/>
    </source>
</evidence>
<dbReference type="InterPro" id="IPR000515">
    <property type="entry name" value="MetI-like"/>
</dbReference>
<dbReference type="PANTHER" id="PTHR43005:SF1">
    <property type="entry name" value="SPERMIDINE_PUTRESCINE TRANSPORT SYSTEM PERMEASE PROTEIN"/>
    <property type="match status" value="1"/>
</dbReference>
<dbReference type="GO" id="GO:0055085">
    <property type="term" value="P:transmembrane transport"/>
    <property type="evidence" value="ECO:0007669"/>
    <property type="project" value="InterPro"/>
</dbReference>
<comment type="similarity">
    <text evidence="7">Belongs to the binding-protein-dependent transport system permease family.</text>
</comment>
<evidence type="ECO:0000256" key="4">
    <source>
        <dbReference type="ARBA" id="ARBA00022692"/>
    </source>
</evidence>
<keyword evidence="5 7" id="KW-1133">Transmembrane helix</keyword>
<keyword evidence="3" id="KW-1003">Cell membrane</keyword>
<keyword evidence="6 7" id="KW-0472">Membrane</keyword>
<dbReference type="Pfam" id="PF00528">
    <property type="entry name" value="BPD_transp_1"/>
    <property type="match status" value="1"/>
</dbReference>
<keyword evidence="4 7" id="KW-0812">Transmembrane</keyword>
<evidence type="ECO:0000256" key="2">
    <source>
        <dbReference type="ARBA" id="ARBA00022448"/>
    </source>
</evidence>
<dbReference type="SUPFAM" id="SSF161098">
    <property type="entry name" value="MetI-like"/>
    <property type="match status" value="1"/>
</dbReference>
<dbReference type="PROSITE" id="PS50928">
    <property type="entry name" value="ABC_TM1"/>
    <property type="match status" value="1"/>
</dbReference>
<feature type="transmembrane region" description="Helical" evidence="7">
    <location>
        <begin position="127"/>
        <end position="149"/>
    </location>
</feature>
<evidence type="ECO:0000256" key="7">
    <source>
        <dbReference type="RuleBase" id="RU363032"/>
    </source>
</evidence>
<evidence type="ECO:0000256" key="3">
    <source>
        <dbReference type="ARBA" id="ARBA00022475"/>
    </source>
</evidence>
<reference evidence="10 11" key="1">
    <citation type="submission" date="2019-02" db="EMBL/GenBank/DDBJ databases">
        <title>Genomic Encyclopedia of Type Strains, Phase IV (KMG-IV): sequencing the most valuable type-strain genomes for metagenomic binning, comparative biology and taxonomic classification.</title>
        <authorList>
            <person name="Goeker M."/>
        </authorList>
    </citation>
    <scope>NUCLEOTIDE SEQUENCE [LARGE SCALE GENOMIC DNA]</scope>
    <source>
        <strain evidence="10 11">DSM 45622</strain>
    </source>
</reference>
<name>A0A4Q7NVB9_9ACTN</name>
<dbReference type="GO" id="GO:0005886">
    <property type="term" value="C:plasma membrane"/>
    <property type="evidence" value="ECO:0007669"/>
    <property type="project" value="UniProtKB-SubCell"/>
</dbReference>
<evidence type="ECO:0000256" key="1">
    <source>
        <dbReference type="ARBA" id="ARBA00004651"/>
    </source>
</evidence>
<dbReference type="CDD" id="cd06261">
    <property type="entry name" value="TM_PBP2"/>
    <property type="match status" value="1"/>
</dbReference>
<comment type="subcellular location">
    <subcellularLocation>
        <location evidence="1 7">Cell membrane</location>
        <topology evidence="1 7">Multi-pass membrane protein</topology>
    </subcellularLocation>
</comment>
<dbReference type="EMBL" id="SGXD01000001">
    <property type="protein sequence ID" value="RZS90900.1"/>
    <property type="molecule type" value="Genomic_DNA"/>
</dbReference>
<dbReference type="Proteomes" id="UP000293638">
    <property type="component" value="Unassembled WGS sequence"/>
</dbReference>
<evidence type="ECO:0000256" key="8">
    <source>
        <dbReference type="SAM" id="MobiDB-lite"/>
    </source>
</evidence>
<comment type="caution">
    <text evidence="10">The sequence shown here is derived from an EMBL/GenBank/DDBJ whole genome shotgun (WGS) entry which is preliminary data.</text>
</comment>
<dbReference type="InterPro" id="IPR035906">
    <property type="entry name" value="MetI-like_sf"/>
</dbReference>
<evidence type="ECO:0000313" key="11">
    <source>
        <dbReference type="Proteomes" id="UP000293638"/>
    </source>
</evidence>
<accession>A0A4Q7NVB9</accession>
<keyword evidence="11" id="KW-1185">Reference proteome</keyword>
<feature type="compositionally biased region" description="Low complexity" evidence="8">
    <location>
        <begin position="1"/>
        <end position="16"/>
    </location>
</feature>
<feature type="transmembrane region" description="Helical" evidence="7">
    <location>
        <begin position="32"/>
        <end position="55"/>
    </location>
</feature>
<dbReference type="AlphaFoldDB" id="A0A4Q7NVB9"/>
<proteinExistence type="inferred from homology"/>
<feature type="transmembrane region" description="Helical" evidence="7">
    <location>
        <begin position="288"/>
        <end position="310"/>
    </location>
</feature>
<keyword evidence="2 7" id="KW-0813">Transport</keyword>
<feature type="transmembrane region" description="Helical" evidence="7">
    <location>
        <begin position="96"/>
        <end position="115"/>
    </location>
</feature>
<feature type="domain" description="ABC transmembrane type-1" evidence="9">
    <location>
        <begin position="92"/>
        <end position="305"/>
    </location>
</feature>
<dbReference type="PANTHER" id="PTHR43005">
    <property type="entry name" value="BLR7065 PROTEIN"/>
    <property type="match status" value="1"/>
</dbReference>
<dbReference type="Gene3D" id="1.10.3720.10">
    <property type="entry name" value="MetI-like"/>
    <property type="match status" value="1"/>
</dbReference>
<organism evidence="10 11">
    <name type="scientific">Motilibacter rhizosphaerae</name>
    <dbReference type="NCBI Taxonomy" id="598652"/>
    <lineage>
        <taxon>Bacteria</taxon>
        <taxon>Bacillati</taxon>
        <taxon>Actinomycetota</taxon>
        <taxon>Actinomycetes</taxon>
        <taxon>Motilibacterales</taxon>
        <taxon>Motilibacteraceae</taxon>
        <taxon>Motilibacter</taxon>
    </lineage>
</organism>
<gene>
    <name evidence="10" type="ORF">EV189_0130</name>
</gene>
<evidence type="ECO:0000313" key="10">
    <source>
        <dbReference type="EMBL" id="RZS90900.1"/>
    </source>
</evidence>
<protein>
    <submittedName>
        <fullName evidence="10">Carbohydrate ABC transporter membrane protein 1 (CUT1 family)</fullName>
    </submittedName>
</protein>
<evidence type="ECO:0000259" key="9">
    <source>
        <dbReference type="PROSITE" id="PS50928"/>
    </source>
</evidence>
<feature type="region of interest" description="Disordered" evidence="8">
    <location>
        <begin position="1"/>
        <end position="27"/>
    </location>
</feature>
<evidence type="ECO:0000256" key="6">
    <source>
        <dbReference type="ARBA" id="ARBA00023136"/>
    </source>
</evidence>